<organism evidence="4 5">
    <name type="scientific">Diacronema lutheri</name>
    <name type="common">Unicellular marine alga</name>
    <name type="synonym">Monochrysis lutheri</name>
    <dbReference type="NCBI Taxonomy" id="2081491"/>
    <lineage>
        <taxon>Eukaryota</taxon>
        <taxon>Haptista</taxon>
        <taxon>Haptophyta</taxon>
        <taxon>Pavlovophyceae</taxon>
        <taxon>Pavlovales</taxon>
        <taxon>Pavlovaceae</taxon>
        <taxon>Diacronema</taxon>
    </lineage>
</organism>
<dbReference type="InterPro" id="IPR006145">
    <property type="entry name" value="PsdUridine_synth_RsuA/RluA"/>
</dbReference>
<evidence type="ECO:0000313" key="5">
    <source>
        <dbReference type="Proteomes" id="UP000751190"/>
    </source>
</evidence>
<dbReference type="InterPro" id="IPR020103">
    <property type="entry name" value="PsdUridine_synth_cat_dom_sf"/>
</dbReference>
<gene>
    <name evidence="4" type="ORF">KFE25_001756</name>
</gene>
<dbReference type="OrthoDB" id="418349at2759"/>
<dbReference type="OMA" id="IANSSLW"/>
<dbReference type="GO" id="GO:0003723">
    <property type="term" value="F:RNA binding"/>
    <property type="evidence" value="ECO:0007669"/>
    <property type="project" value="InterPro"/>
</dbReference>
<dbReference type="Pfam" id="PF00849">
    <property type="entry name" value="PseudoU_synth_2"/>
    <property type="match status" value="1"/>
</dbReference>
<accession>A0A8J6CCY6</accession>
<feature type="region of interest" description="Disordered" evidence="2">
    <location>
        <begin position="365"/>
        <end position="388"/>
    </location>
</feature>
<dbReference type="SUPFAM" id="SSF55120">
    <property type="entry name" value="Pseudouridine synthase"/>
    <property type="match status" value="1"/>
</dbReference>
<comment type="similarity">
    <text evidence="1">Belongs to the pseudouridine synthase RluA family.</text>
</comment>
<keyword evidence="5" id="KW-1185">Reference proteome</keyword>
<dbReference type="GO" id="GO:0000455">
    <property type="term" value="P:enzyme-directed rRNA pseudouridine synthesis"/>
    <property type="evidence" value="ECO:0007669"/>
    <property type="project" value="TreeGrafter"/>
</dbReference>
<dbReference type="InterPro" id="IPR006224">
    <property type="entry name" value="PsdUridine_synth_RluA-like_CS"/>
</dbReference>
<dbReference type="InterPro" id="IPR050188">
    <property type="entry name" value="RluA_PseudoU_synthase"/>
</dbReference>
<dbReference type="Gene3D" id="3.30.2350.10">
    <property type="entry name" value="Pseudouridine synthase"/>
    <property type="match status" value="1"/>
</dbReference>
<comment type="caution">
    <text evidence="4">The sequence shown here is derived from an EMBL/GenBank/DDBJ whole genome shotgun (WGS) entry which is preliminary data.</text>
</comment>
<proteinExistence type="inferred from homology"/>
<dbReference type="CDD" id="cd02869">
    <property type="entry name" value="PseudoU_synth_RluA_like"/>
    <property type="match status" value="1"/>
</dbReference>
<feature type="domain" description="Pseudouridine synthase RsuA/RluA-like" evidence="3">
    <location>
        <begin position="110"/>
        <end position="227"/>
    </location>
</feature>
<dbReference type="GO" id="GO:0009982">
    <property type="term" value="F:pseudouridine synthase activity"/>
    <property type="evidence" value="ECO:0007669"/>
    <property type="project" value="InterPro"/>
</dbReference>
<protein>
    <recommendedName>
        <fullName evidence="3">Pseudouridine synthase RsuA/RluA-like domain-containing protein</fullName>
    </recommendedName>
</protein>
<evidence type="ECO:0000313" key="4">
    <source>
        <dbReference type="EMBL" id="KAG8462983.1"/>
    </source>
</evidence>
<evidence type="ECO:0000256" key="1">
    <source>
        <dbReference type="ARBA" id="ARBA00010876"/>
    </source>
</evidence>
<evidence type="ECO:0000259" key="3">
    <source>
        <dbReference type="Pfam" id="PF00849"/>
    </source>
</evidence>
<dbReference type="PANTHER" id="PTHR21600:SF87">
    <property type="entry name" value="RNA PSEUDOURIDYLATE SYNTHASE DOMAIN-CONTAINING PROTEIN 1"/>
    <property type="match status" value="1"/>
</dbReference>
<dbReference type="PROSITE" id="PS01129">
    <property type="entry name" value="PSI_RLU"/>
    <property type="match status" value="1"/>
</dbReference>
<dbReference type="Proteomes" id="UP000751190">
    <property type="component" value="Unassembled WGS sequence"/>
</dbReference>
<dbReference type="EMBL" id="JAGTXO010000018">
    <property type="protein sequence ID" value="KAG8462983.1"/>
    <property type="molecule type" value="Genomic_DNA"/>
</dbReference>
<evidence type="ECO:0000256" key="2">
    <source>
        <dbReference type="SAM" id="MobiDB-lite"/>
    </source>
</evidence>
<sequence length="388" mass="40382">MLLLAAGLASLRAVGVPRHHVRASSVTASVRRAAALPDALGEDGAARGAQRAAVGAADVGALARLPEVLFEDDDALVVAKAAGRSFHASAGDPGVLGDLRRMQADGALAYRGELLSVHRLDSVTSGVLILAKSPASQAAICREFEERRVDKFYVGLSGRSPTKREGKVVGDMDKARRGCYKLLRTTANPAITHFATRGLPCATRRGIRVLLMKPETGKTHQLRVAMKSLGAPLLGDARYSRASDAAREDRCYLHAAAIRLHLPGRAAPIRAVRAPVEGAAWAMDSEFGQLWRALFPPELELAAAPCRAGARGAGAQGVAGDGADGAGAADDAWAWSAARRRMRGTASLFESVSAGRGMAVALASADSPAPRGAAVDAEPRAPTMASRA</sequence>
<dbReference type="PANTHER" id="PTHR21600">
    <property type="entry name" value="MITOCHONDRIAL RNA PSEUDOURIDINE SYNTHASE"/>
    <property type="match status" value="1"/>
</dbReference>
<name>A0A8J6CCY6_DIALT</name>
<dbReference type="AlphaFoldDB" id="A0A8J6CCY6"/>
<reference evidence="4" key="1">
    <citation type="submission" date="2021-05" db="EMBL/GenBank/DDBJ databases">
        <title>The genome of the haptophyte Pavlova lutheri (Diacronema luteri, Pavlovales) - a model for lipid biosynthesis in eukaryotic algae.</title>
        <authorList>
            <person name="Hulatt C.J."/>
            <person name="Posewitz M.C."/>
        </authorList>
    </citation>
    <scope>NUCLEOTIDE SEQUENCE</scope>
    <source>
        <strain evidence="4">NIVA-4/92</strain>
    </source>
</reference>